<evidence type="ECO:0000256" key="8">
    <source>
        <dbReference type="PROSITE-ProRule" id="PRU00552"/>
    </source>
</evidence>
<dbReference type="PANTHER" id="PTHR24031">
    <property type="entry name" value="RNA HELICASE"/>
    <property type="match status" value="1"/>
</dbReference>
<evidence type="ECO:0000259" key="12">
    <source>
        <dbReference type="PROSITE" id="PS51194"/>
    </source>
</evidence>
<feature type="short sequence motif" description="Q motif" evidence="8">
    <location>
        <begin position="26"/>
        <end position="56"/>
    </location>
</feature>
<keyword evidence="15" id="KW-1185">Reference proteome</keyword>
<evidence type="ECO:0000259" key="13">
    <source>
        <dbReference type="PROSITE" id="PS51195"/>
    </source>
</evidence>
<dbReference type="Gene3D" id="3.40.50.300">
    <property type="entry name" value="P-loop containing nucleotide triphosphate hydrolases"/>
    <property type="match status" value="2"/>
</dbReference>
<keyword evidence="5 9" id="KW-0347">Helicase</keyword>
<dbReference type="PROSITE" id="PS51194">
    <property type="entry name" value="HELICASE_CTER"/>
    <property type="match status" value="1"/>
</dbReference>
<comment type="subcellular location">
    <subcellularLocation>
        <location evidence="1">Nucleus</location>
        <location evidence="1">Nucleolus</location>
    </subcellularLocation>
</comment>
<evidence type="ECO:0000256" key="3">
    <source>
        <dbReference type="ARBA" id="ARBA00022741"/>
    </source>
</evidence>
<dbReference type="InterPro" id="IPR027417">
    <property type="entry name" value="P-loop_NTPase"/>
</dbReference>
<dbReference type="SUPFAM" id="SSF52540">
    <property type="entry name" value="P-loop containing nucleoside triphosphate hydrolases"/>
    <property type="match status" value="2"/>
</dbReference>
<proteinExistence type="inferred from homology"/>
<comment type="catalytic activity">
    <reaction evidence="9">
        <text>ATP + H2O = ADP + phosphate + H(+)</text>
        <dbReference type="Rhea" id="RHEA:13065"/>
        <dbReference type="ChEBI" id="CHEBI:15377"/>
        <dbReference type="ChEBI" id="CHEBI:15378"/>
        <dbReference type="ChEBI" id="CHEBI:30616"/>
        <dbReference type="ChEBI" id="CHEBI:43474"/>
        <dbReference type="ChEBI" id="CHEBI:456216"/>
        <dbReference type="EC" id="3.6.4.13"/>
    </reaction>
</comment>
<dbReference type="OrthoDB" id="10256233at2759"/>
<evidence type="ECO:0000256" key="7">
    <source>
        <dbReference type="ARBA" id="ARBA00022884"/>
    </source>
</evidence>
<gene>
    <name evidence="14" type="ORF">FISHEDRAFT_39139</name>
</gene>
<feature type="domain" description="Helicase ATP-binding" evidence="11">
    <location>
        <begin position="59"/>
        <end position="302"/>
    </location>
</feature>
<dbReference type="EMBL" id="KN881675">
    <property type="protein sequence ID" value="KIY50578.1"/>
    <property type="molecule type" value="Genomic_DNA"/>
</dbReference>
<evidence type="ECO:0000256" key="9">
    <source>
        <dbReference type="RuleBase" id="RU365068"/>
    </source>
</evidence>
<dbReference type="SMART" id="SM00487">
    <property type="entry name" value="DEXDc"/>
    <property type="match status" value="1"/>
</dbReference>
<comment type="similarity">
    <text evidence="9">Belongs to the DEAD box helicase family.</text>
</comment>
<dbReference type="InterPro" id="IPR001650">
    <property type="entry name" value="Helicase_C-like"/>
</dbReference>
<comment type="domain">
    <text evidence="9">The Q motif is unique to and characteristic of the DEAD box family of RNA helicases and controls ATP binding and hydrolysis.</text>
</comment>
<accession>A0A0D7AIA5</accession>
<dbReference type="GO" id="GO:0003724">
    <property type="term" value="F:RNA helicase activity"/>
    <property type="evidence" value="ECO:0007669"/>
    <property type="project" value="UniProtKB-EC"/>
</dbReference>
<protein>
    <recommendedName>
        <fullName evidence="9">ATP-dependent RNA helicase</fullName>
        <ecNumber evidence="9">3.6.4.13</ecNumber>
    </recommendedName>
</protein>
<keyword evidence="4 9" id="KW-0378">Hydrolase</keyword>
<dbReference type="InterPro" id="IPR014001">
    <property type="entry name" value="Helicase_ATP-bd"/>
</dbReference>
<reference evidence="14 15" key="1">
    <citation type="journal article" date="2015" name="Fungal Genet. Biol.">
        <title>Evolution of novel wood decay mechanisms in Agaricales revealed by the genome sequences of Fistulina hepatica and Cylindrobasidium torrendii.</title>
        <authorList>
            <person name="Floudas D."/>
            <person name="Held B.W."/>
            <person name="Riley R."/>
            <person name="Nagy L.G."/>
            <person name="Koehler G."/>
            <person name="Ransdell A.S."/>
            <person name="Younus H."/>
            <person name="Chow J."/>
            <person name="Chiniquy J."/>
            <person name="Lipzen A."/>
            <person name="Tritt A."/>
            <person name="Sun H."/>
            <person name="Haridas S."/>
            <person name="LaButti K."/>
            <person name="Ohm R.A."/>
            <person name="Kues U."/>
            <person name="Blanchette R.A."/>
            <person name="Grigoriev I.V."/>
            <person name="Minto R.E."/>
            <person name="Hibbett D.S."/>
        </authorList>
    </citation>
    <scope>NUCLEOTIDE SEQUENCE [LARGE SCALE GENOMIC DNA]</scope>
    <source>
        <strain evidence="14 15">ATCC 64428</strain>
    </source>
</reference>
<dbReference type="AlphaFoldDB" id="A0A0D7AIA5"/>
<evidence type="ECO:0000259" key="11">
    <source>
        <dbReference type="PROSITE" id="PS51192"/>
    </source>
</evidence>
<keyword evidence="6 9" id="KW-0067">ATP-binding</keyword>
<evidence type="ECO:0000256" key="2">
    <source>
        <dbReference type="ARBA" id="ARBA00022552"/>
    </source>
</evidence>
<feature type="region of interest" description="Disordered" evidence="10">
    <location>
        <begin position="249"/>
        <end position="272"/>
    </location>
</feature>
<evidence type="ECO:0000256" key="5">
    <source>
        <dbReference type="ARBA" id="ARBA00022806"/>
    </source>
</evidence>
<feature type="domain" description="Helicase C-terminal" evidence="12">
    <location>
        <begin position="387"/>
        <end position="547"/>
    </location>
</feature>
<dbReference type="EC" id="3.6.4.13" evidence="9"/>
<dbReference type="GO" id="GO:0003723">
    <property type="term" value="F:RNA binding"/>
    <property type="evidence" value="ECO:0007669"/>
    <property type="project" value="UniProtKB-UniRule"/>
</dbReference>
<dbReference type="Pfam" id="PF00270">
    <property type="entry name" value="DEAD"/>
    <property type="match status" value="1"/>
</dbReference>
<comment type="function">
    <text evidence="9">RNA helicase.</text>
</comment>
<feature type="domain" description="DEAD-box RNA helicase Q" evidence="13">
    <location>
        <begin position="26"/>
        <end position="56"/>
    </location>
</feature>
<dbReference type="InterPro" id="IPR011545">
    <property type="entry name" value="DEAD/DEAH_box_helicase_dom"/>
</dbReference>
<evidence type="ECO:0000313" key="15">
    <source>
        <dbReference type="Proteomes" id="UP000054144"/>
    </source>
</evidence>
<dbReference type="GO" id="GO:0006364">
    <property type="term" value="P:rRNA processing"/>
    <property type="evidence" value="ECO:0007669"/>
    <property type="project" value="UniProtKB-KW"/>
</dbReference>
<evidence type="ECO:0000256" key="1">
    <source>
        <dbReference type="ARBA" id="ARBA00004604"/>
    </source>
</evidence>
<dbReference type="GO" id="GO:0005524">
    <property type="term" value="F:ATP binding"/>
    <property type="evidence" value="ECO:0007669"/>
    <property type="project" value="UniProtKB-UniRule"/>
</dbReference>
<dbReference type="PROSITE" id="PS51195">
    <property type="entry name" value="Q_MOTIF"/>
    <property type="match status" value="1"/>
</dbReference>
<evidence type="ECO:0000256" key="4">
    <source>
        <dbReference type="ARBA" id="ARBA00022801"/>
    </source>
</evidence>
<keyword evidence="3 9" id="KW-0547">Nucleotide-binding</keyword>
<organism evidence="14 15">
    <name type="scientific">Fistulina hepatica ATCC 64428</name>
    <dbReference type="NCBI Taxonomy" id="1128425"/>
    <lineage>
        <taxon>Eukaryota</taxon>
        <taxon>Fungi</taxon>
        <taxon>Dikarya</taxon>
        <taxon>Basidiomycota</taxon>
        <taxon>Agaricomycotina</taxon>
        <taxon>Agaricomycetes</taxon>
        <taxon>Agaricomycetidae</taxon>
        <taxon>Agaricales</taxon>
        <taxon>Fistulinaceae</taxon>
        <taxon>Fistulina</taxon>
    </lineage>
</organism>
<evidence type="ECO:0000256" key="6">
    <source>
        <dbReference type="ARBA" id="ARBA00022840"/>
    </source>
</evidence>
<dbReference type="InterPro" id="IPR014014">
    <property type="entry name" value="RNA_helicase_DEAD_Q_motif"/>
</dbReference>
<name>A0A0D7AIA5_9AGAR</name>
<evidence type="ECO:0000313" key="14">
    <source>
        <dbReference type="EMBL" id="KIY50578.1"/>
    </source>
</evidence>
<keyword evidence="7 9" id="KW-0694">RNA-binding</keyword>
<evidence type="ECO:0000256" key="10">
    <source>
        <dbReference type="SAM" id="MobiDB-lite"/>
    </source>
</evidence>
<dbReference type="GO" id="GO:0016787">
    <property type="term" value="F:hydrolase activity"/>
    <property type="evidence" value="ECO:0007669"/>
    <property type="project" value="UniProtKB-KW"/>
</dbReference>
<keyword evidence="2" id="KW-0698">rRNA processing</keyword>
<dbReference type="Proteomes" id="UP000054144">
    <property type="component" value="Unassembled WGS sequence"/>
</dbReference>
<dbReference type="GO" id="GO:0005730">
    <property type="term" value="C:nucleolus"/>
    <property type="evidence" value="ECO:0007669"/>
    <property type="project" value="UniProtKB-SubCell"/>
</dbReference>
<dbReference type="PROSITE" id="PS51192">
    <property type="entry name" value="HELICASE_ATP_BIND_1"/>
    <property type="match status" value="1"/>
</dbReference>
<sequence>MSHASEVYLASKHDGTVSRSHDLAQRSFIDLGIHPPIVEALRVAFPSIKDPTEAQCEFIPPILQGKNVLLKDDTGTGKTFGVLLALLSQPRVKYIQHYDGKAQERMAITSLMVVPHRLLAFQISHWVRRMLGRFDSMQSTDLDVVTQVLVRDEDMHLKSGLETLRSIPPHILIGTPQALIDVYKNDPNALRLKTLSTVFVDEVDNQVHAVRELQHDKKAMSIRKKKAARHPGPTTELLDIVFKPHARERESSQEESGLAYQQRRLGQLPRSSRAPQLVMASATLRRHLNQHIFRESGWLVSDCVKVNGRQLHPPQVPRRGVPQPKYIGLGGAHISHSVLVVTEDGVSNIEGAVREARTDRGDGALPLDSMPDNVDGVLGYMRLPPTLNTNILEAIGMAFALDVPSLAALVLPSSASTSRAVYELRELGINAQELDLKVHGMGQSIADRSSDGAGEKPKLMVTKMAMVRGLDVPALTHVFVVGLLDGNRRASPEMVDAYVHVAGRVGRFGRVGKVVTFVCKEDEAEMRRLLEGINVAPVEHDLFASSS</sequence>